<name>A0ABN9M933_9NEOB</name>
<organism evidence="10 11">
    <name type="scientific">Ranitomeya imitator</name>
    <name type="common">mimic poison frog</name>
    <dbReference type="NCBI Taxonomy" id="111125"/>
    <lineage>
        <taxon>Eukaryota</taxon>
        <taxon>Metazoa</taxon>
        <taxon>Chordata</taxon>
        <taxon>Craniata</taxon>
        <taxon>Vertebrata</taxon>
        <taxon>Euteleostomi</taxon>
        <taxon>Amphibia</taxon>
        <taxon>Batrachia</taxon>
        <taxon>Anura</taxon>
        <taxon>Neobatrachia</taxon>
        <taxon>Hyloidea</taxon>
        <taxon>Dendrobatidae</taxon>
        <taxon>Dendrobatinae</taxon>
        <taxon>Ranitomeya</taxon>
    </lineage>
</organism>
<dbReference type="PRINTS" id="PR00248">
    <property type="entry name" value="GPCRMGR"/>
</dbReference>
<dbReference type="SUPFAM" id="SSF53822">
    <property type="entry name" value="Periplasmic binding protein-like I"/>
    <property type="match status" value="1"/>
</dbReference>
<dbReference type="InterPro" id="IPR028082">
    <property type="entry name" value="Peripla_BP_I"/>
</dbReference>
<feature type="domain" description="Retrotransposon gag" evidence="9">
    <location>
        <begin position="295"/>
        <end position="377"/>
    </location>
</feature>
<dbReference type="PANTHER" id="PTHR24061">
    <property type="entry name" value="CALCIUM-SENSING RECEPTOR-RELATED"/>
    <property type="match status" value="1"/>
</dbReference>
<dbReference type="InterPro" id="IPR000337">
    <property type="entry name" value="GPCR_3"/>
</dbReference>
<evidence type="ECO:0000313" key="11">
    <source>
        <dbReference type="Proteomes" id="UP001176940"/>
    </source>
</evidence>
<dbReference type="Gene3D" id="3.40.50.2300">
    <property type="match status" value="1"/>
</dbReference>
<keyword evidence="3" id="KW-1133">Transmembrane helix</keyword>
<evidence type="ECO:0000259" key="9">
    <source>
        <dbReference type="Pfam" id="PF03732"/>
    </source>
</evidence>
<keyword evidence="6" id="KW-0325">Glycoprotein</keyword>
<evidence type="ECO:0000256" key="6">
    <source>
        <dbReference type="ARBA" id="ARBA00023180"/>
    </source>
</evidence>
<evidence type="ECO:0008006" key="12">
    <source>
        <dbReference type="Google" id="ProtNLM"/>
    </source>
</evidence>
<evidence type="ECO:0000256" key="4">
    <source>
        <dbReference type="ARBA" id="ARBA00023136"/>
    </source>
</evidence>
<keyword evidence="11" id="KW-1185">Reference proteome</keyword>
<dbReference type="InterPro" id="IPR005162">
    <property type="entry name" value="Retrotrans_gag_dom"/>
</dbReference>
<dbReference type="PRINTS" id="PR00592">
    <property type="entry name" value="CASENSINGR"/>
</dbReference>
<evidence type="ECO:0000313" key="10">
    <source>
        <dbReference type="EMBL" id="CAJ0959965.1"/>
    </source>
</evidence>
<comment type="caution">
    <text evidence="10">The sequence shown here is derived from an EMBL/GenBank/DDBJ whole genome shotgun (WGS) entry which is preliminary data.</text>
</comment>
<keyword evidence="4" id="KW-0472">Membrane</keyword>
<evidence type="ECO:0000256" key="1">
    <source>
        <dbReference type="ARBA" id="ARBA00004141"/>
    </source>
</evidence>
<evidence type="ECO:0000256" key="5">
    <source>
        <dbReference type="ARBA" id="ARBA00023170"/>
    </source>
</evidence>
<protein>
    <recommendedName>
        <fullName evidence="12">Receptor ligand binding region domain-containing protein</fullName>
    </recommendedName>
</protein>
<dbReference type="EMBL" id="CAUEEQ010048942">
    <property type="protein sequence ID" value="CAJ0959965.1"/>
    <property type="molecule type" value="Genomic_DNA"/>
</dbReference>
<accession>A0ABN9M933</accession>
<dbReference type="InterPro" id="IPR000068">
    <property type="entry name" value="GPCR_3_Ca_sens_rcpt-rel"/>
</dbReference>
<dbReference type="InterPro" id="IPR001828">
    <property type="entry name" value="ANF_lig-bd_rcpt"/>
</dbReference>
<comment type="subcellular location">
    <subcellularLocation>
        <location evidence="1">Membrane</location>
        <topology evidence="1">Multi-pass membrane protein</topology>
    </subcellularLocation>
</comment>
<reference evidence="10" key="1">
    <citation type="submission" date="2023-07" db="EMBL/GenBank/DDBJ databases">
        <authorList>
            <person name="Stuckert A."/>
        </authorList>
    </citation>
    <scope>NUCLEOTIDE SEQUENCE</scope>
</reference>
<sequence>MSRLISHLSTSQVLSDHKTFPSFFRTVPSDAFQSLGLAKLVLHFGWTWIGLLAMDNDYGQQGIQSVRQKIIKGGACVAFSENIILNQPDRNAPHIVKVIRESTAKVVVVFSIDIHLIPILDEMLRQNVTKKIFVASEGWSMTQIYLMSQFGNIISGTIGLALYSEMIPGFSQFLNKVNPFMEIGVTWAKIFWQEAFNCVFSNYTNVTRISDTPLKECTGQEDLQSIHNSFTDVSNLRTTYNMYMAVHFVAKSLEDLSNCSVSDGPYPHCGDSHYFKPWQSHTRFLSRITPTLEGALQWATPLWERSDHVVQSAPLFLSTLKQVFLGPRVTHDMALQLLALTQGSSLVSHFAVHFRTLASELEWSDKALIPIFWRGLADHVKDALATREIPATLEELITLSTRIDLRFHERRLERAQCRQRFRLAPTFAKPLESPDQAPEPHEPVVESRAGSKSRTARVLQICHLCQQTGHLASRCLQRSRKRQRLVVVGGGA</sequence>
<gene>
    <name evidence="10" type="ORF">RIMI_LOCUS17062563</name>
</gene>
<proteinExistence type="predicted"/>
<feature type="region of interest" description="Disordered" evidence="7">
    <location>
        <begin position="428"/>
        <end position="451"/>
    </location>
</feature>
<dbReference type="PANTHER" id="PTHR24061:SF0">
    <property type="entry name" value="C-FAMILY ODORANT RECEPTOR OLFCT1"/>
    <property type="match status" value="1"/>
</dbReference>
<evidence type="ECO:0000256" key="7">
    <source>
        <dbReference type="SAM" id="MobiDB-lite"/>
    </source>
</evidence>
<feature type="domain" description="Receptor ligand binding region" evidence="8">
    <location>
        <begin position="4"/>
        <end position="287"/>
    </location>
</feature>
<keyword evidence="5" id="KW-0675">Receptor</keyword>
<evidence type="ECO:0000256" key="2">
    <source>
        <dbReference type="ARBA" id="ARBA00022692"/>
    </source>
</evidence>
<dbReference type="Pfam" id="PF03732">
    <property type="entry name" value="Retrotrans_gag"/>
    <property type="match status" value="1"/>
</dbReference>
<evidence type="ECO:0000259" key="8">
    <source>
        <dbReference type="Pfam" id="PF01094"/>
    </source>
</evidence>
<dbReference type="Proteomes" id="UP001176940">
    <property type="component" value="Unassembled WGS sequence"/>
</dbReference>
<evidence type="ECO:0000256" key="3">
    <source>
        <dbReference type="ARBA" id="ARBA00022989"/>
    </source>
</evidence>
<keyword evidence="2" id="KW-0812">Transmembrane</keyword>
<dbReference type="Pfam" id="PF01094">
    <property type="entry name" value="ANF_receptor"/>
    <property type="match status" value="1"/>
</dbReference>